<dbReference type="InterPro" id="IPR001471">
    <property type="entry name" value="AP2/ERF_dom"/>
</dbReference>
<dbReference type="SUPFAM" id="SSF54171">
    <property type="entry name" value="DNA-binding domain"/>
    <property type="match status" value="1"/>
</dbReference>
<dbReference type="EMBL" id="QJKJ01012652">
    <property type="protein sequence ID" value="RDX68178.1"/>
    <property type="molecule type" value="Genomic_DNA"/>
</dbReference>
<feature type="compositionally biased region" description="Basic residues" evidence="8">
    <location>
        <begin position="215"/>
        <end position="225"/>
    </location>
</feature>
<evidence type="ECO:0000256" key="4">
    <source>
        <dbReference type="ARBA" id="ARBA00023159"/>
    </source>
</evidence>
<keyword evidence="3" id="KW-0238">DNA-binding</keyword>
<evidence type="ECO:0000256" key="3">
    <source>
        <dbReference type="ARBA" id="ARBA00023125"/>
    </source>
</evidence>
<evidence type="ECO:0000256" key="5">
    <source>
        <dbReference type="ARBA" id="ARBA00023163"/>
    </source>
</evidence>
<dbReference type="GO" id="GO:0003677">
    <property type="term" value="F:DNA binding"/>
    <property type="evidence" value="ECO:0007669"/>
    <property type="project" value="UniProtKB-KW"/>
</dbReference>
<dbReference type="CDD" id="cd00018">
    <property type="entry name" value="AP2"/>
    <property type="match status" value="1"/>
</dbReference>
<sequence>METQQRGGETVLNLLRVLFLSLSFSWFEFHCTLISLHKEVHETLPKGDELKARSCLEERDFFFQDMAMFDLNVDINHAEADADSSCAQKGVQVQLQSFPPEISDSRTSNSSVWNPAEEDSSNNYSPFIFGILKKERGGSGSEFYASTERDNNKEQNMTQEAEIVTRTLFPVTVADRGGRVPDFKLGLWGNTQWLNLSFPETDGQNGQKTLQQKLPHVKKNRRGPRSRSSQYRGVTFYRRTGRWESHIWDCGKQVYLGGFDTAQAAARAYDRAAIKFRGVDADINFSLSDYEEDLKQMRGLSKEEFVLLLRRQINGISRRSSTYKGVLALHKDGQGEPRMGPFLDKTFYPKSSIKCDDGKVEANFKPCFYKEEIIANSSMAGTCYNLDLSLGIFPSSKKLKNNDYGGGFSFGCMACKIPEERGIMEKAMVDRIRNVPLQTFSNMAWQICSNGSIASRPLQSNAASSGFVSSSSCLIKHTSNQHTY</sequence>
<reference evidence="10" key="1">
    <citation type="submission" date="2018-05" db="EMBL/GenBank/DDBJ databases">
        <title>Draft genome of Mucuna pruriens seed.</title>
        <authorList>
            <person name="Nnadi N.E."/>
            <person name="Vos R."/>
            <person name="Hasami M.H."/>
            <person name="Devisetty U.K."/>
            <person name="Aguiy J.C."/>
        </authorList>
    </citation>
    <scope>NUCLEOTIDE SEQUENCE [LARGE SCALE GENOMIC DNA]</scope>
    <source>
        <strain evidence="10">JCA_2017</strain>
    </source>
</reference>
<dbReference type="Proteomes" id="UP000257109">
    <property type="component" value="Unassembled WGS sequence"/>
</dbReference>
<dbReference type="InterPro" id="IPR016177">
    <property type="entry name" value="DNA-bd_dom_sf"/>
</dbReference>
<proteinExistence type="inferred from homology"/>
<evidence type="ECO:0000259" key="9">
    <source>
        <dbReference type="PROSITE" id="PS51032"/>
    </source>
</evidence>
<keyword evidence="6" id="KW-0539">Nucleus</keyword>
<comment type="subcellular location">
    <subcellularLocation>
        <location evidence="1">Nucleus</location>
    </subcellularLocation>
</comment>
<dbReference type="STRING" id="157652.A0A371EQ44"/>
<keyword evidence="4" id="KW-0010">Activator</keyword>
<comment type="similarity">
    <text evidence="7">Belongs to the AP2/ERF transcription factor family. AP2 subfamily.</text>
</comment>
<feature type="region of interest" description="Disordered" evidence="8">
    <location>
        <begin position="99"/>
        <end position="119"/>
    </location>
</feature>
<feature type="region of interest" description="Disordered" evidence="8">
    <location>
        <begin position="201"/>
        <end position="230"/>
    </location>
</feature>
<dbReference type="PANTHER" id="PTHR32467">
    <property type="entry name" value="AP2-LIKE ETHYLENE-RESPONSIVE TRANSCRIPTION FACTOR"/>
    <property type="match status" value="1"/>
</dbReference>
<dbReference type="SMART" id="SM00380">
    <property type="entry name" value="AP2"/>
    <property type="match status" value="1"/>
</dbReference>
<dbReference type="PROSITE" id="PS51032">
    <property type="entry name" value="AP2_ERF"/>
    <property type="match status" value="1"/>
</dbReference>
<dbReference type="Pfam" id="PF00847">
    <property type="entry name" value="AP2"/>
    <property type="match status" value="1"/>
</dbReference>
<organism evidence="10 11">
    <name type="scientific">Mucuna pruriens</name>
    <name type="common">Velvet bean</name>
    <name type="synonym">Dolichos pruriens</name>
    <dbReference type="NCBI Taxonomy" id="157652"/>
    <lineage>
        <taxon>Eukaryota</taxon>
        <taxon>Viridiplantae</taxon>
        <taxon>Streptophyta</taxon>
        <taxon>Embryophyta</taxon>
        <taxon>Tracheophyta</taxon>
        <taxon>Spermatophyta</taxon>
        <taxon>Magnoliopsida</taxon>
        <taxon>eudicotyledons</taxon>
        <taxon>Gunneridae</taxon>
        <taxon>Pentapetalae</taxon>
        <taxon>rosids</taxon>
        <taxon>fabids</taxon>
        <taxon>Fabales</taxon>
        <taxon>Fabaceae</taxon>
        <taxon>Papilionoideae</taxon>
        <taxon>50 kb inversion clade</taxon>
        <taxon>NPAAA clade</taxon>
        <taxon>indigoferoid/millettioid clade</taxon>
        <taxon>Phaseoleae</taxon>
        <taxon>Mucuna</taxon>
    </lineage>
</organism>
<dbReference type="FunFam" id="3.30.730.10:FF:000004">
    <property type="entry name" value="AP2-like ethylene-responsive transcription factor"/>
    <property type="match status" value="1"/>
</dbReference>
<evidence type="ECO:0000313" key="11">
    <source>
        <dbReference type="Proteomes" id="UP000257109"/>
    </source>
</evidence>
<evidence type="ECO:0000313" key="10">
    <source>
        <dbReference type="EMBL" id="RDX68178.1"/>
    </source>
</evidence>
<gene>
    <name evidence="10" type="primary">RAP2-7</name>
    <name evidence="10" type="ORF">CR513_52859</name>
</gene>
<dbReference type="GO" id="GO:0003700">
    <property type="term" value="F:DNA-binding transcription factor activity"/>
    <property type="evidence" value="ECO:0007669"/>
    <property type="project" value="InterPro"/>
</dbReference>
<comment type="caution">
    <text evidence="10">The sequence shown here is derived from an EMBL/GenBank/DDBJ whole genome shotgun (WGS) entry which is preliminary data.</text>
</comment>
<dbReference type="InterPro" id="IPR036955">
    <property type="entry name" value="AP2/ERF_dom_sf"/>
</dbReference>
<dbReference type="OrthoDB" id="207175at2759"/>
<feature type="domain" description="AP2/ERF" evidence="9">
    <location>
        <begin position="230"/>
        <end position="286"/>
    </location>
</feature>
<evidence type="ECO:0000256" key="6">
    <source>
        <dbReference type="ARBA" id="ARBA00023242"/>
    </source>
</evidence>
<keyword evidence="11" id="KW-1185">Reference proteome</keyword>
<keyword evidence="5" id="KW-0804">Transcription</keyword>
<evidence type="ECO:0000256" key="1">
    <source>
        <dbReference type="ARBA" id="ARBA00004123"/>
    </source>
</evidence>
<accession>A0A371EQ44</accession>
<name>A0A371EQ44_MUCPR</name>
<keyword evidence="2" id="KW-0805">Transcription regulation</keyword>
<evidence type="ECO:0000256" key="7">
    <source>
        <dbReference type="ARBA" id="ARBA00037973"/>
    </source>
</evidence>
<dbReference type="PANTHER" id="PTHR32467:SF108">
    <property type="entry name" value="AP2 DOMAIN TRANSCRIPTION FACTOR"/>
    <property type="match status" value="1"/>
</dbReference>
<dbReference type="Gene3D" id="3.30.730.10">
    <property type="entry name" value="AP2/ERF domain"/>
    <property type="match status" value="1"/>
</dbReference>
<protein>
    <submittedName>
        <fullName evidence="10">Ethylene-responsive transcription factor RAP2-7</fullName>
    </submittedName>
</protein>
<dbReference type="AlphaFoldDB" id="A0A371EQ44"/>
<evidence type="ECO:0000256" key="2">
    <source>
        <dbReference type="ARBA" id="ARBA00023015"/>
    </source>
</evidence>
<evidence type="ECO:0000256" key="8">
    <source>
        <dbReference type="SAM" id="MobiDB-lite"/>
    </source>
</evidence>
<feature type="compositionally biased region" description="Polar residues" evidence="8">
    <location>
        <begin position="202"/>
        <end position="212"/>
    </location>
</feature>
<dbReference type="GO" id="GO:0005634">
    <property type="term" value="C:nucleus"/>
    <property type="evidence" value="ECO:0007669"/>
    <property type="project" value="UniProtKB-SubCell"/>
</dbReference>
<feature type="non-terminal residue" evidence="10">
    <location>
        <position position="1"/>
    </location>
</feature>